<dbReference type="OrthoDB" id="1751077at2759"/>
<dbReference type="STRING" id="4097.A0A1S4CBS0"/>
<sequence length="280" mass="32125">MEYLSRNLKTLKHEKAFHYHPMCSRLDLTHLSFAYDLLLFARGDVASVTLLHDRFNIFLAVSGLKANLAKSFIYYGGVSLEVKHDIQQKLGCSQGSLPFRYLGIPLDTKNLSVMQWQPLVDKIMARISSWTSKKLSYAGKIQLVQHVIFGIQAYWVQIFIIPAKVVKAIDAYCRSYVWSRENIITKKALVDQVFATIGAPKQASWMVRKILGARGNLDVISNRQIHQRNVIKQVYLQMLEKLAKVSWKGLMYQNQAQPKAIFSIWLQVQGRLLIADRLKN</sequence>
<evidence type="ECO:0000313" key="2">
    <source>
        <dbReference type="RefSeq" id="XP_016498566.1"/>
    </source>
</evidence>
<protein>
    <recommendedName>
        <fullName evidence="1">Reverse transcriptase zinc-binding domain-containing protein</fullName>
    </recommendedName>
</protein>
<dbReference type="KEGG" id="nta:107817282"/>
<dbReference type="AlphaFoldDB" id="A0A1S4CBS0"/>
<dbReference type="Pfam" id="PF13966">
    <property type="entry name" value="zf-RVT"/>
    <property type="match status" value="1"/>
</dbReference>
<evidence type="ECO:0000259" key="1">
    <source>
        <dbReference type="Pfam" id="PF13966"/>
    </source>
</evidence>
<proteinExistence type="predicted"/>
<dbReference type="PaxDb" id="4097-A0A1S4CBS0"/>
<gene>
    <name evidence="2" type="primary">LOC107817282</name>
</gene>
<reference evidence="2" key="1">
    <citation type="submission" date="2025-08" db="UniProtKB">
        <authorList>
            <consortium name="RefSeq"/>
        </authorList>
    </citation>
    <scope>IDENTIFICATION</scope>
</reference>
<accession>A0A1S4CBS0</accession>
<feature type="domain" description="Reverse transcriptase zinc-binding" evidence="1">
    <location>
        <begin position="231"/>
        <end position="279"/>
    </location>
</feature>
<organism evidence="2">
    <name type="scientific">Nicotiana tabacum</name>
    <name type="common">Common tobacco</name>
    <dbReference type="NCBI Taxonomy" id="4097"/>
    <lineage>
        <taxon>Eukaryota</taxon>
        <taxon>Viridiplantae</taxon>
        <taxon>Streptophyta</taxon>
        <taxon>Embryophyta</taxon>
        <taxon>Tracheophyta</taxon>
        <taxon>Spermatophyta</taxon>
        <taxon>Magnoliopsida</taxon>
        <taxon>eudicotyledons</taxon>
        <taxon>Gunneridae</taxon>
        <taxon>Pentapetalae</taxon>
        <taxon>asterids</taxon>
        <taxon>lamiids</taxon>
        <taxon>Solanales</taxon>
        <taxon>Solanaceae</taxon>
        <taxon>Nicotianoideae</taxon>
        <taxon>Nicotianeae</taxon>
        <taxon>Nicotiana</taxon>
    </lineage>
</organism>
<name>A0A1S4CBS0_TOBAC</name>
<dbReference type="PANTHER" id="PTHR33116:SF66">
    <property type="entry name" value="REVERSE TRANSCRIPTASE ZINC-BINDING DOMAIN-CONTAINING PROTEIN"/>
    <property type="match status" value="1"/>
</dbReference>
<dbReference type="RefSeq" id="XP_016498566.1">
    <property type="nucleotide sequence ID" value="XM_016643080.1"/>
</dbReference>
<dbReference type="InterPro" id="IPR026960">
    <property type="entry name" value="RVT-Znf"/>
</dbReference>
<dbReference type="PANTHER" id="PTHR33116">
    <property type="entry name" value="REVERSE TRANSCRIPTASE ZINC-BINDING DOMAIN-CONTAINING PROTEIN-RELATED-RELATED"/>
    <property type="match status" value="1"/>
</dbReference>